<gene>
    <name evidence="2" type="ORF">BT96DRAFT_931356</name>
</gene>
<name>A0A6A4IGV9_9AGAR</name>
<keyword evidence="3" id="KW-1185">Reference proteome</keyword>
<dbReference type="OrthoDB" id="2269034at2759"/>
<proteinExistence type="predicted"/>
<dbReference type="Proteomes" id="UP000799118">
    <property type="component" value="Unassembled WGS sequence"/>
</dbReference>
<accession>A0A6A4IGV9</accession>
<keyword evidence="1" id="KW-0175">Coiled coil</keyword>
<reference evidence="2" key="1">
    <citation type="journal article" date="2019" name="Environ. Microbiol.">
        <title>Fungal ecological strategies reflected in gene transcription - a case study of two litter decomposers.</title>
        <authorList>
            <person name="Barbi F."/>
            <person name="Kohler A."/>
            <person name="Barry K."/>
            <person name="Baskaran P."/>
            <person name="Daum C."/>
            <person name="Fauchery L."/>
            <person name="Ihrmark K."/>
            <person name="Kuo A."/>
            <person name="LaButti K."/>
            <person name="Lipzen A."/>
            <person name="Morin E."/>
            <person name="Grigoriev I.V."/>
            <person name="Henrissat B."/>
            <person name="Lindahl B."/>
            <person name="Martin F."/>
        </authorList>
    </citation>
    <scope>NUCLEOTIDE SEQUENCE</scope>
    <source>
        <strain evidence="2">JB14</strain>
    </source>
</reference>
<organism evidence="2 3">
    <name type="scientific">Gymnopus androsaceus JB14</name>
    <dbReference type="NCBI Taxonomy" id="1447944"/>
    <lineage>
        <taxon>Eukaryota</taxon>
        <taxon>Fungi</taxon>
        <taxon>Dikarya</taxon>
        <taxon>Basidiomycota</taxon>
        <taxon>Agaricomycotina</taxon>
        <taxon>Agaricomycetes</taxon>
        <taxon>Agaricomycetidae</taxon>
        <taxon>Agaricales</taxon>
        <taxon>Marasmiineae</taxon>
        <taxon>Omphalotaceae</taxon>
        <taxon>Gymnopus</taxon>
    </lineage>
</organism>
<evidence type="ECO:0000313" key="3">
    <source>
        <dbReference type="Proteomes" id="UP000799118"/>
    </source>
</evidence>
<evidence type="ECO:0000313" key="2">
    <source>
        <dbReference type="EMBL" id="KAE9409809.1"/>
    </source>
</evidence>
<sequence length="132" mass="15058">MHETALSRLRSGSALCTDTDKWATEAFIDEVKLDLVSYDIAIDELENKFAELKRARNVSSHHLATAQALASPVWKVPVEIWTAIFSSYARENRMANFLAAKLLESYRLVRAPNLVFLEHPQFWSTHPVKTRS</sequence>
<feature type="coiled-coil region" evidence="1">
    <location>
        <begin position="28"/>
        <end position="55"/>
    </location>
</feature>
<protein>
    <submittedName>
        <fullName evidence="2">Uncharacterized protein</fullName>
    </submittedName>
</protein>
<dbReference type="EMBL" id="ML769386">
    <property type="protein sequence ID" value="KAE9409809.1"/>
    <property type="molecule type" value="Genomic_DNA"/>
</dbReference>
<dbReference type="AlphaFoldDB" id="A0A6A4IGV9"/>
<evidence type="ECO:0000256" key="1">
    <source>
        <dbReference type="SAM" id="Coils"/>
    </source>
</evidence>